<evidence type="ECO:0000313" key="3">
    <source>
        <dbReference type="EMBL" id="APU14402.1"/>
    </source>
</evidence>
<dbReference type="AlphaFoldDB" id="A0AAC9LCY0"/>
<keyword evidence="4" id="KW-1185">Reference proteome</keyword>
<dbReference type="GO" id="GO:0008713">
    <property type="term" value="F:ADP-heptose-lipopolysaccharide heptosyltransferase activity"/>
    <property type="evidence" value="ECO:0007669"/>
    <property type="project" value="TreeGrafter"/>
</dbReference>
<dbReference type="Pfam" id="PF01075">
    <property type="entry name" value="Glyco_transf_9"/>
    <property type="match status" value="1"/>
</dbReference>
<evidence type="ECO:0000313" key="4">
    <source>
        <dbReference type="Proteomes" id="UP000185511"/>
    </source>
</evidence>
<dbReference type="GO" id="GO:0009244">
    <property type="term" value="P:lipopolysaccharide core region biosynthetic process"/>
    <property type="evidence" value="ECO:0007669"/>
    <property type="project" value="TreeGrafter"/>
</dbReference>
<evidence type="ECO:0000256" key="2">
    <source>
        <dbReference type="ARBA" id="ARBA00022679"/>
    </source>
</evidence>
<dbReference type="SUPFAM" id="SSF53756">
    <property type="entry name" value="UDP-Glycosyltransferase/glycogen phosphorylase"/>
    <property type="match status" value="1"/>
</dbReference>
<gene>
    <name evidence="3" type="ORF">UA74_11710</name>
</gene>
<dbReference type="Gene3D" id="3.40.50.2000">
    <property type="entry name" value="Glycogen Phosphorylase B"/>
    <property type="match status" value="2"/>
</dbReference>
<dbReference type="InterPro" id="IPR002201">
    <property type="entry name" value="Glyco_trans_9"/>
</dbReference>
<reference evidence="4" key="1">
    <citation type="submission" date="2016-06" db="EMBL/GenBank/DDBJ databases">
        <title>Complete genome sequence of Actinoalloteichus fjordicus DSM 46855 (=ADI127-17), type strain of the new species Actinoalloteichus fjordicus.</title>
        <authorList>
            <person name="Ruckert C."/>
            <person name="Nouioui I."/>
            <person name="Willmese J."/>
            <person name="van Wezel G."/>
            <person name="Klenk H.-P."/>
            <person name="Kalinowski J."/>
            <person name="Zotchev S.B."/>
        </authorList>
    </citation>
    <scope>NUCLEOTIDE SEQUENCE [LARGE SCALE GENOMIC DNA]</scope>
    <source>
        <strain evidence="4">ADI127-7</strain>
    </source>
</reference>
<name>A0AAC9LCY0_9PSEU</name>
<dbReference type="Proteomes" id="UP000185511">
    <property type="component" value="Chromosome"/>
</dbReference>
<dbReference type="CDD" id="cd03789">
    <property type="entry name" value="GT9_LPS_heptosyltransferase"/>
    <property type="match status" value="1"/>
</dbReference>
<dbReference type="GO" id="GO:0005829">
    <property type="term" value="C:cytosol"/>
    <property type="evidence" value="ECO:0007669"/>
    <property type="project" value="TreeGrafter"/>
</dbReference>
<dbReference type="InterPro" id="IPR051199">
    <property type="entry name" value="LPS_LOS_Heptosyltrfase"/>
</dbReference>
<keyword evidence="1" id="KW-0328">Glycosyltransferase</keyword>
<evidence type="ECO:0000256" key="1">
    <source>
        <dbReference type="ARBA" id="ARBA00022676"/>
    </source>
</evidence>
<dbReference type="PANTHER" id="PTHR30160:SF1">
    <property type="entry name" value="LIPOPOLYSACCHARIDE 1,2-N-ACETYLGLUCOSAMINETRANSFERASE-RELATED"/>
    <property type="match status" value="1"/>
</dbReference>
<organism evidence="3 4">
    <name type="scientific">Actinoalloteichus fjordicus</name>
    <dbReference type="NCBI Taxonomy" id="1612552"/>
    <lineage>
        <taxon>Bacteria</taxon>
        <taxon>Bacillati</taxon>
        <taxon>Actinomycetota</taxon>
        <taxon>Actinomycetes</taxon>
        <taxon>Pseudonocardiales</taxon>
        <taxon>Pseudonocardiaceae</taxon>
        <taxon>Actinoalloteichus</taxon>
    </lineage>
</organism>
<sequence length="319" mass="33932">MTAPRRVRNLVVLRALGIGDLLASVPALRGLRAAFPTHRLVLATTPSLAPLAYRTGAVDEVLGAHGLRVLDWPERTEIAVNLHDRGPKSARILDALRPDHRIGHRAPGWDGPEWNPTAPERDRWCGLLAAHGVAADPGDLRLTRPQRAGGLPRVVVVHPGAPQISRRWPAERFAKVAQGLHEAGHRVVITGSTDELPLALRVAELAGLSRRQVLAGRTDVDLLAALIARARLLVCGDTGVAHLSYAFGTPSVVLAGPAPASAWGPPEGGPHLTLSVDRLRHGDPYADTPDPALLAVGSDWVAASARTLLASLPRRTFAV</sequence>
<proteinExistence type="predicted"/>
<accession>A0AAC9LCY0</accession>
<protein>
    <submittedName>
        <fullName evidence="3">ADP-heptose:LPS heptosyltransferase</fullName>
    </submittedName>
</protein>
<keyword evidence="2" id="KW-0808">Transferase</keyword>
<dbReference type="KEGG" id="acad:UA74_11710"/>
<dbReference type="PANTHER" id="PTHR30160">
    <property type="entry name" value="TETRAACYLDISACCHARIDE 4'-KINASE-RELATED"/>
    <property type="match status" value="1"/>
</dbReference>
<dbReference type="RefSeq" id="WP_075740290.1">
    <property type="nucleotide sequence ID" value="NZ_CP016076.1"/>
</dbReference>
<dbReference type="EMBL" id="CP016076">
    <property type="protein sequence ID" value="APU14402.1"/>
    <property type="molecule type" value="Genomic_DNA"/>
</dbReference>